<accession>A0ABN3F045</accession>
<evidence type="ECO:0000313" key="3">
    <source>
        <dbReference type="Proteomes" id="UP001500305"/>
    </source>
</evidence>
<sequence>MTGRCRTAGRRGCRTLWGRVVFRVAQGGIIPYAGKYKGPMQAIPSRGRRDFPEGTNRALTA</sequence>
<evidence type="ECO:0000313" key="2">
    <source>
        <dbReference type="EMBL" id="GAA2279451.1"/>
    </source>
</evidence>
<keyword evidence="3" id="KW-1185">Reference proteome</keyword>
<gene>
    <name evidence="2" type="ORF">GCM10010430_76810</name>
</gene>
<comment type="caution">
    <text evidence="2">The sequence shown here is derived from an EMBL/GenBank/DDBJ whole genome shotgun (WGS) entry which is preliminary data.</text>
</comment>
<organism evidence="2 3">
    <name type="scientific">Kitasatospora cystarginea</name>
    <dbReference type="NCBI Taxonomy" id="58350"/>
    <lineage>
        <taxon>Bacteria</taxon>
        <taxon>Bacillati</taxon>
        <taxon>Actinomycetota</taxon>
        <taxon>Actinomycetes</taxon>
        <taxon>Kitasatosporales</taxon>
        <taxon>Streptomycetaceae</taxon>
        <taxon>Kitasatospora</taxon>
    </lineage>
</organism>
<name>A0ABN3F045_9ACTN</name>
<reference evidence="2 3" key="1">
    <citation type="journal article" date="2019" name="Int. J. Syst. Evol. Microbiol.">
        <title>The Global Catalogue of Microorganisms (GCM) 10K type strain sequencing project: providing services to taxonomists for standard genome sequencing and annotation.</title>
        <authorList>
            <consortium name="The Broad Institute Genomics Platform"/>
            <consortium name="The Broad Institute Genome Sequencing Center for Infectious Disease"/>
            <person name="Wu L."/>
            <person name="Ma J."/>
        </authorList>
    </citation>
    <scope>NUCLEOTIDE SEQUENCE [LARGE SCALE GENOMIC DNA]</scope>
    <source>
        <strain evidence="2 3">JCM 7356</strain>
    </source>
</reference>
<dbReference type="Proteomes" id="UP001500305">
    <property type="component" value="Unassembled WGS sequence"/>
</dbReference>
<proteinExistence type="predicted"/>
<evidence type="ECO:0000256" key="1">
    <source>
        <dbReference type="SAM" id="MobiDB-lite"/>
    </source>
</evidence>
<protein>
    <submittedName>
        <fullName evidence="2">Uncharacterized protein</fullName>
    </submittedName>
</protein>
<dbReference type="EMBL" id="BAAATR010000068">
    <property type="protein sequence ID" value="GAA2279451.1"/>
    <property type="molecule type" value="Genomic_DNA"/>
</dbReference>
<feature type="region of interest" description="Disordered" evidence="1">
    <location>
        <begin position="41"/>
        <end position="61"/>
    </location>
</feature>